<dbReference type="EMBL" id="JAULJE010000009">
    <property type="protein sequence ID" value="KAK1338680.1"/>
    <property type="molecule type" value="Genomic_DNA"/>
</dbReference>
<organism evidence="1 2">
    <name type="scientific">Cnephaeus nilssonii</name>
    <name type="common">Northern bat</name>
    <name type="synonym">Eptesicus nilssonii</name>
    <dbReference type="NCBI Taxonomy" id="3371016"/>
    <lineage>
        <taxon>Eukaryota</taxon>
        <taxon>Metazoa</taxon>
        <taxon>Chordata</taxon>
        <taxon>Craniata</taxon>
        <taxon>Vertebrata</taxon>
        <taxon>Euteleostomi</taxon>
        <taxon>Mammalia</taxon>
        <taxon>Eutheria</taxon>
        <taxon>Laurasiatheria</taxon>
        <taxon>Chiroptera</taxon>
        <taxon>Yangochiroptera</taxon>
        <taxon>Vespertilionidae</taxon>
        <taxon>Cnephaeus</taxon>
    </lineage>
</organism>
<evidence type="ECO:0000313" key="2">
    <source>
        <dbReference type="Proteomes" id="UP001177744"/>
    </source>
</evidence>
<gene>
    <name evidence="1" type="ORF">QTO34_019337</name>
</gene>
<name>A0AA40HWJ7_CNENI</name>
<proteinExistence type="predicted"/>
<accession>A0AA40HWJ7</accession>
<reference evidence="1" key="1">
    <citation type="submission" date="2023-06" db="EMBL/GenBank/DDBJ databases">
        <title>Reference genome for the Northern bat (Eptesicus nilssonii), a most northern bat species.</title>
        <authorList>
            <person name="Laine V.N."/>
            <person name="Pulliainen A.T."/>
            <person name="Lilley T.M."/>
        </authorList>
    </citation>
    <scope>NUCLEOTIDE SEQUENCE</scope>
    <source>
        <strain evidence="1">BLF_Eptnil</strain>
        <tissue evidence="1">Kidney</tissue>
    </source>
</reference>
<dbReference type="Proteomes" id="UP001177744">
    <property type="component" value="Unassembled WGS sequence"/>
</dbReference>
<protein>
    <submittedName>
        <fullName evidence="1">Uncharacterized protein</fullName>
    </submittedName>
</protein>
<comment type="caution">
    <text evidence="1">The sequence shown here is derived from an EMBL/GenBank/DDBJ whole genome shotgun (WGS) entry which is preliminary data.</text>
</comment>
<sequence>MHLVHQLAGCLLVHQASRKLSKGLVPERTDSQLPRFGFRSWGSWLSVHWCTRPFESLQLSHGADAEQTLSSRPHWHRELSVLLAQSAIPATLSPAPCASRWPNRGRSGVMATLLPETKALLRKDLGPLQLLTLLSSLSTSRTPLCSPIVAITVQNGNSNRSAWEQAGGPAPRPQFLVTFCGAICSHLPWLDATRSPAPPSHHSPALIGAHQGQQHLHCCPLLALCHRCPPCSAPPPGVSSCASLQVAQDQTREGQTCITTICPQSRTEISLLTCKHKELFDIEIGSQKNLHATLRTEPKTLACALTWSPTSDLSVQGHAQKLSHTGRAGYWVFFYRTAGEWK</sequence>
<evidence type="ECO:0000313" key="1">
    <source>
        <dbReference type="EMBL" id="KAK1338680.1"/>
    </source>
</evidence>
<dbReference type="AlphaFoldDB" id="A0AA40HWJ7"/>
<keyword evidence="2" id="KW-1185">Reference proteome</keyword>